<dbReference type="InterPro" id="IPR036318">
    <property type="entry name" value="FAD-bd_PCMH-like_sf"/>
</dbReference>
<evidence type="ECO:0000313" key="5">
    <source>
        <dbReference type="EMBL" id="QDZ21362.1"/>
    </source>
</evidence>
<dbReference type="EMBL" id="CP031038">
    <property type="protein sequence ID" value="QDZ21362.1"/>
    <property type="molecule type" value="Genomic_DNA"/>
</dbReference>
<dbReference type="Pfam" id="PF04030">
    <property type="entry name" value="ALO"/>
    <property type="match status" value="1"/>
</dbReference>
<comment type="cofactor">
    <cofactor evidence="1">
        <name>FAD</name>
        <dbReference type="ChEBI" id="CHEBI:57692"/>
    </cofactor>
</comment>
<dbReference type="InterPro" id="IPR016166">
    <property type="entry name" value="FAD-bd_PCMH"/>
</dbReference>
<evidence type="ECO:0000256" key="3">
    <source>
        <dbReference type="ARBA" id="ARBA00023002"/>
    </source>
</evidence>
<dbReference type="Proteomes" id="UP000316726">
    <property type="component" value="Chromosome 5"/>
</dbReference>
<dbReference type="Gene3D" id="3.30.43.10">
    <property type="entry name" value="Uridine Diphospho-n-acetylenolpyruvylglucosamine Reductase, domain 2"/>
    <property type="match status" value="1"/>
</dbReference>
<dbReference type="UniPathway" id="UPA00132"/>
<dbReference type="Pfam" id="PF01565">
    <property type="entry name" value="FAD_binding_4"/>
    <property type="match status" value="1"/>
</dbReference>
<dbReference type="GO" id="GO:0003885">
    <property type="term" value="F:D-arabinono-1,4-lactone oxidase activity"/>
    <property type="evidence" value="ECO:0007669"/>
    <property type="project" value="InterPro"/>
</dbReference>
<sequence length="585" mass="64756">MATQAWRRGASSLLGAGGGAARALALWREGGRAGARNPLRGARTLSEAAGAGRATGGGKLKYGTLGALVLVTGYGFAGYGFYDRFRSKEDGEGVGGDGEGIVNWSGTHACTPVKLHEPETLEELEALVKKCHEQGRKLRPVGNALSPNGIALSDHEMVSLAMMDKVLAVNKRKRQVTVQPGCSVGRLCGELRKRGLVLENLASIAEQQVGGFLQIGAHGTGAAIPPVEMQVVEMKVMTPGEGLVTVRRDEDPETFRMLQCGLGMFGVVCEATIQCVRAHKLLEHTFTLSKDQIQKQHADLIKKHKHVRYHWIPYTDDVVVTTCDDYTLWNRLGYGMEKAATYSDEERLNPLRSLLLESGERRPEDLAGLSFADLRTMLLERNSLDVNHIKRVNQAEAEFWKRSEGYRIGYSDEILQFDCGGQQWVLEMAVGAGTLERPSYADVDYVRELLEEIEFREIPAPAPIEQRWTASSQAVLSPASSTDPSSIFSWIGIIMYLPLSDLKARAKVTEGFKAYSSLMRSVLEGLEAQEHWAKIELPSNQEEREDVVKRIARRYPVEKVRQLRSRFDPKNILGSDMLDELFGLL</sequence>
<dbReference type="STRING" id="1764295.A0A5B8MPZ4"/>
<comment type="pathway">
    <text evidence="2">Cofactor biosynthesis; L-ascorbate biosynthesis.</text>
</comment>
<dbReference type="SUPFAM" id="SSF56176">
    <property type="entry name" value="FAD-binding/transporter-associated domain-like"/>
    <property type="match status" value="1"/>
</dbReference>
<evidence type="ECO:0000256" key="1">
    <source>
        <dbReference type="ARBA" id="ARBA00001974"/>
    </source>
</evidence>
<dbReference type="InterPro" id="IPR010031">
    <property type="entry name" value="FAD_lactone_oxidase-like"/>
</dbReference>
<dbReference type="OrthoDB" id="610608at2759"/>
<dbReference type="InterPro" id="IPR006094">
    <property type="entry name" value="Oxid_FAD_bind_N"/>
</dbReference>
<dbReference type="Gene3D" id="3.30.465.10">
    <property type="match status" value="1"/>
</dbReference>
<protein>
    <submittedName>
        <fullName evidence="5">Galactonolactone dehydrogenase</fullName>
    </submittedName>
</protein>
<dbReference type="NCBIfam" id="TIGR01676">
    <property type="entry name" value="GLDHase"/>
    <property type="match status" value="1"/>
</dbReference>
<dbReference type="InterPro" id="IPR016169">
    <property type="entry name" value="FAD-bd_PCMH_sub2"/>
</dbReference>
<proteinExistence type="predicted"/>
<keyword evidence="6" id="KW-1185">Reference proteome</keyword>
<dbReference type="PANTHER" id="PTHR43762">
    <property type="entry name" value="L-GULONOLACTONE OXIDASE"/>
    <property type="match status" value="1"/>
</dbReference>
<name>A0A5B8MPZ4_9CHLO</name>
<dbReference type="GO" id="GO:0016633">
    <property type="term" value="F:galactonolactone dehydrogenase activity"/>
    <property type="evidence" value="ECO:0007669"/>
    <property type="project" value="InterPro"/>
</dbReference>
<dbReference type="InterPro" id="IPR007173">
    <property type="entry name" value="ALO_C"/>
</dbReference>
<evidence type="ECO:0000259" key="4">
    <source>
        <dbReference type="PROSITE" id="PS51387"/>
    </source>
</evidence>
<dbReference type="PIRSF" id="PIRSF000136">
    <property type="entry name" value="LGO_GLO"/>
    <property type="match status" value="1"/>
</dbReference>
<dbReference type="GO" id="GO:0019853">
    <property type="term" value="P:L-ascorbic acid biosynthetic process"/>
    <property type="evidence" value="ECO:0007669"/>
    <property type="project" value="UniProtKB-UniPathway"/>
</dbReference>
<evidence type="ECO:0000256" key="2">
    <source>
        <dbReference type="ARBA" id="ARBA00005147"/>
    </source>
</evidence>
<dbReference type="PANTHER" id="PTHR43762:SF1">
    <property type="entry name" value="D-ARABINONO-1,4-LACTONE OXIDASE"/>
    <property type="match status" value="1"/>
</dbReference>
<dbReference type="GO" id="GO:0071949">
    <property type="term" value="F:FAD binding"/>
    <property type="evidence" value="ECO:0007669"/>
    <property type="project" value="InterPro"/>
</dbReference>
<keyword evidence="3" id="KW-0560">Oxidoreductase</keyword>
<evidence type="ECO:0000313" key="6">
    <source>
        <dbReference type="Proteomes" id="UP000316726"/>
    </source>
</evidence>
<dbReference type="GO" id="GO:0016020">
    <property type="term" value="C:membrane"/>
    <property type="evidence" value="ECO:0007669"/>
    <property type="project" value="InterPro"/>
</dbReference>
<organism evidence="5 6">
    <name type="scientific">Chloropicon primus</name>
    <dbReference type="NCBI Taxonomy" id="1764295"/>
    <lineage>
        <taxon>Eukaryota</taxon>
        <taxon>Viridiplantae</taxon>
        <taxon>Chlorophyta</taxon>
        <taxon>Chloropicophyceae</taxon>
        <taxon>Chloropicales</taxon>
        <taxon>Chloropicaceae</taxon>
        <taxon>Chloropicon</taxon>
    </lineage>
</organism>
<dbReference type="InterPro" id="IPR010029">
    <property type="entry name" value="GL_DH"/>
</dbReference>
<accession>A0A5B8MPZ4</accession>
<dbReference type="AlphaFoldDB" id="A0A5B8MPZ4"/>
<reference evidence="5 6" key="1">
    <citation type="submission" date="2018-07" db="EMBL/GenBank/DDBJ databases">
        <title>The complete nuclear genome of the prasinophyte Chloropicon primus (CCMP1205).</title>
        <authorList>
            <person name="Pombert J.-F."/>
            <person name="Otis C."/>
            <person name="Turmel M."/>
            <person name="Lemieux C."/>
        </authorList>
    </citation>
    <scope>NUCLEOTIDE SEQUENCE [LARGE SCALE GENOMIC DNA]</scope>
    <source>
        <strain evidence="5 6">CCMP1205</strain>
    </source>
</reference>
<gene>
    <name evidence="5" type="ORF">A3770_05p38800</name>
</gene>
<dbReference type="InterPro" id="IPR016167">
    <property type="entry name" value="FAD-bd_PCMH_sub1"/>
</dbReference>
<dbReference type="Gene3D" id="3.30.70.2520">
    <property type="match status" value="1"/>
</dbReference>
<dbReference type="PROSITE" id="PS51387">
    <property type="entry name" value="FAD_PCMH"/>
    <property type="match status" value="1"/>
</dbReference>
<feature type="domain" description="FAD-binding PCMH-type" evidence="4">
    <location>
        <begin position="108"/>
        <end position="278"/>
    </location>
</feature>